<evidence type="ECO:0000313" key="1">
    <source>
        <dbReference type="EnsemblMetazoa" id="CJA33600.1"/>
    </source>
</evidence>
<reference evidence="1" key="2">
    <citation type="submission" date="2022-06" db="UniProtKB">
        <authorList>
            <consortium name="EnsemblMetazoa"/>
        </authorList>
    </citation>
    <scope>IDENTIFICATION</scope>
    <source>
        <strain evidence="1">DF5081</strain>
    </source>
</reference>
<reference evidence="2" key="1">
    <citation type="submission" date="2010-08" db="EMBL/GenBank/DDBJ databases">
        <authorList>
            <consortium name="Caenorhabditis japonica Sequencing Consortium"/>
            <person name="Wilson R.K."/>
        </authorList>
    </citation>
    <scope>NUCLEOTIDE SEQUENCE [LARGE SCALE GENOMIC DNA]</scope>
    <source>
        <strain evidence="2">DF5081</strain>
    </source>
</reference>
<dbReference type="EnsemblMetazoa" id="CJA33600.1">
    <property type="protein sequence ID" value="CJA33600.1"/>
    <property type="gene ID" value="WBGene00209447"/>
</dbReference>
<proteinExistence type="predicted"/>
<evidence type="ECO:0000313" key="2">
    <source>
        <dbReference type="Proteomes" id="UP000005237"/>
    </source>
</evidence>
<accession>A0A8R1IF68</accession>
<organism evidence="1 2">
    <name type="scientific">Caenorhabditis japonica</name>
    <dbReference type="NCBI Taxonomy" id="281687"/>
    <lineage>
        <taxon>Eukaryota</taxon>
        <taxon>Metazoa</taxon>
        <taxon>Ecdysozoa</taxon>
        <taxon>Nematoda</taxon>
        <taxon>Chromadorea</taxon>
        <taxon>Rhabditida</taxon>
        <taxon>Rhabditina</taxon>
        <taxon>Rhabditomorpha</taxon>
        <taxon>Rhabditoidea</taxon>
        <taxon>Rhabditidae</taxon>
        <taxon>Peloderinae</taxon>
        <taxon>Caenorhabditis</taxon>
    </lineage>
</organism>
<protein>
    <submittedName>
        <fullName evidence="1">Uncharacterized protein</fullName>
    </submittedName>
</protein>
<sequence>MHFKPLLGRQGGWIESIASLVGSHVVRALCGVVGSLAPRSMVRSCRVGSSGEVTRIGEASKKCTEVEDGVRHADLSPRSTDSIRKAGQPIRTRRAHRSSLWQGRFREDVVFGNISGATTVFGSGFGMEGRAVDDREVPTLTAVGSRTQVIVSNGRLPFAPAQNP</sequence>
<dbReference type="Proteomes" id="UP000005237">
    <property type="component" value="Unassembled WGS sequence"/>
</dbReference>
<keyword evidence="2" id="KW-1185">Reference proteome</keyword>
<name>A0A8R1IF68_CAEJA</name>